<dbReference type="Proteomes" id="UP000266720">
    <property type="component" value="Chromosome"/>
</dbReference>
<protein>
    <submittedName>
        <fullName evidence="1">Uncharacterized protein</fullName>
    </submittedName>
</protein>
<reference evidence="2" key="1">
    <citation type="book" date="2010" name="EXTREMOPHILES" publisher="0:0-0">
        <title>Complete genome sequences of ten hyperthermophilic archaea reveal their metabolic capabilities and possible ecological roles.</title>
        <editorList>
            <person name="?"/>
        </editorList>
        <authorList>
            <person name="Ravin N.V."/>
            <person name="Mardanov A.V."/>
            <person name="Bonch-Osmolovskaya E.A."/>
            <person name="Skryabin K.G."/>
        </authorList>
    </citation>
    <scope>NUCLEOTIDE SEQUENCE [LARGE SCALE GENOMIC DNA]</scope>
    <source>
        <strain evidence="2">1505</strain>
    </source>
</reference>
<evidence type="ECO:0000313" key="2">
    <source>
        <dbReference type="Proteomes" id="UP000266720"/>
    </source>
</evidence>
<accession>A0A3G1A923</accession>
<dbReference type="STRING" id="697581.TCARB_0941"/>
<dbReference type="AlphaFoldDB" id="A0A3G1A923"/>
<gene>
    <name evidence="1" type="ORF">TCARB_0941</name>
</gene>
<dbReference type="KEGG" id="tcb:TCARB_0941"/>
<evidence type="ECO:0000313" key="1">
    <source>
        <dbReference type="EMBL" id="AJB41991.1"/>
    </source>
</evidence>
<organism evidence="1 2">
    <name type="scientific">Thermofilum adornatum 1505</name>
    <dbReference type="NCBI Taxonomy" id="697581"/>
    <lineage>
        <taxon>Archaea</taxon>
        <taxon>Thermoproteota</taxon>
        <taxon>Thermoprotei</taxon>
        <taxon>Thermofilales</taxon>
        <taxon>Thermofilaceae</taxon>
        <taxon>Thermofilum</taxon>
    </lineage>
</organism>
<dbReference type="RefSeq" id="WP_052886850.1">
    <property type="nucleotide sequence ID" value="NZ_CP007493.1"/>
</dbReference>
<proteinExistence type="predicted"/>
<name>A0A3G1A923_9CREN</name>
<dbReference type="GeneID" id="25406363"/>
<dbReference type="EMBL" id="CP007493">
    <property type="protein sequence ID" value="AJB41991.1"/>
    <property type="molecule type" value="Genomic_DNA"/>
</dbReference>
<sequence length="458" mass="52593">MNPLELLVKDILDSTQKLDEKFSRNVSPGYPVYGLHILPGLVFILKHFVLVIRRYSAEEYFSHYDHLILLFPHFISIRAVRFSGKQLIDPNSSFIIEKLEKQKGKESRIGKDLPGSFITQGKLTNIDSSFLQMFTPMFFGLIRPLLLKDTYEGIVIPTPLSLISHEYFSQNSSKRVFISPCSLTVLLKNFQYKREFQVLDIQLKGFLSKGATIFGTDSSGYVVNEQIDIFLPDEDFADPRFREYATYGTPVLTHLLGIMIFDEKFPLIRNGSGGYFLALQEIPYQLSAETLAICGKLSKFAFRSPLSQGREYEHYYAIECEAHNTSTFQQNVQRFLSSIRRKNNAYSSLEEQMIGEATQKYSSSIFYILEKNTIKLLAPPIIMLSLTQGYDIQEVYKKINKLQQLSESTGIEAQLEILQLRNSDPILKTILPHTQGPWKDSFTTQSQLAEKWKLKYII</sequence>